<dbReference type="InterPro" id="IPR036390">
    <property type="entry name" value="WH_DNA-bd_sf"/>
</dbReference>
<dbReference type="PRINTS" id="PR00778">
    <property type="entry name" value="HTHARSR"/>
</dbReference>
<reference evidence="5 6" key="1">
    <citation type="submission" date="2021-02" db="EMBL/GenBank/DDBJ databases">
        <title>Characterization of Marinitoga sp. nov. str. BP5-C20A.</title>
        <authorList>
            <person name="Erauso G."/>
            <person name="Postec A."/>
        </authorList>
    </citation>
    <scope>NUCLEOTIDE SEQUENCE [LARGE SCALE GENOMIC DNA]</scope>
    <source>
        <strain evidence="5 6">BP5-C20A</strain>
    </source>
</reference>
<dbReference type="RefSeq" id="WP_280997434.1">
    <property type="nucleotide sequence ID" value="NZ_CP069362.1"/>
</dbReference>
<dbReference type="PROSITE" id="PS50987">
    <property type="entry name" value="HTH_ARSR_2"/>
    <property type="match status" value="1"/>
</dbReference>
<dbReference type="Gene3D" id="1.10.10.10">
    <property type="entry name" value="Winged helix-like DNA-binding domain superfamily/Winged helix DNA-binding domain"/>
    <property type="match status" value="1"/>
</dbReference>
<accession>A0ABY8PN58</accession>
<dbReference type="Proteomes" id="UP001232493">
    <property type="component" value="Chromosome"/>
</dbReference>
<keyword evidence="2" id="KW-0238">DNA-binding</keyword>
<gene>
    <name evidence="5" type="ORF">JRV97_06775</name>
</gene>
<evidence type="ECO:0000259" key="4">
    <source>
        <dbReference type="PROSITE" id="PS50987"/>
    </source>
</evidence>
<dbReference type="InterPro" id="IPR001845">
    <property type="entry name" value="HTH_ArsR_DNA-bd_dom"/>
</dbReference>
<keyword evidence="1" id="KW-0805">Transcription regulation</keyword>
<dbReference type="EMBL" id="CP069362">
    <property type="protein sequence ID" value="WGS64082.1"/>
    <property type="molecule type" value="Genomic_DNA"/>
</dbReference>
<evidence type="ECO:0000256" key="3">
    <source>
        <dbReference type="ARBA" id="ARBA00023163"/>
    </source>
</evidence>
<evidence type="ECO:0000256" key="2">
    <source>
        <dbReference type="ARBA" id="ARBA00023125"/>
    </source>
</evidence>
<dbReference type="SMART" id="SM00418">
    <property type="entry name" value="HTH_ARSR"/>
    <property type="match status" value="1"/>
</dbReference>
<keyword evidence="3" id="KW-0804">Transcription</keyword>
<dbReference type="CDD" id="cd00090">
    <property type="entry name" value="HTH_ARSR"/>
    <property type="match status" value="1"/>
</dbReference>
<dbReference type="PANTHER" id="PTHR43132">
    <property type="entry name" value="ARSENICAL RESISTANCE OPERON REPRESSOR ARSR-RELATED"/>
    <property type="match status" value="1"/>
</dbReference>
<sequence>MEDCNEKEFINKLPERELILNAVEMYKIFADETRLRILLALLENELCVSKIVSIAGISQSAVSHQLRILKQMNIVKYRKQGKNVFYSLKDEHIEKIINMVFEHLNEKGE</sequence>
<dbReference type="InterPro" id="IPR011991">
    <property type="entry name" value="ArsR-like_HTH"/>
</dbReference>
<evidence type="ECO:0000313" key="6">
    <source>
        <dbReference type="Proteomes" id="UP001232493"/>
    </source>
</evidence>
<feature type="domain" description="HTH arsR-type" evidence="4">
    <location>
        <begin position="14"/>
        <end position="108"/>
    </location>
</feature>
<organism evidence="5 6">
    <name type="scientific">Marinitoga aeolica</name>
    <dbReference type="NCBI Taxonomy" id="2809031"/>
    <lineage>
        <taxon>Bacteria</taxon>
        <taxon>Thermotogati</taxon>
        <taxon>Thermotogota</taxon>
        <taxon>Thermotogae</taxon>
        <taxon>Petrotogales</taxon>
        <taxon>Petrotogaceae</taxon>
        <taxon>Marinitoga</taxon>
    </lineage>
</organism>
<dbReference type="Pfam" id="PF01022">
    <property type="entry name" value="HTH_5"/>
    <property type="match status" value="1"/>
</dbReference>
<keyword evidence="6" id="KW-1185">Reference proteome</keyword>
<dbReference type="PANTHER" id="PTHR43132:SF6">
    <property type="entry name" value="HTH-TYPE TRANSCRIPTIONAL REPRESSOR CZRA"/>
    <property type="match status" value="1"/>
</dbReference>
<proteinExistence type="predicted"/>
<protein>
    <submittedName>
        <fullName evidence="5">Winged helix-turn-helix transcriptional regulator</fullName>
    </submittedName>
</protein>
<dbReference type="SUPFAM" id="SSF46785">
    <property type="entry name" value="Winged helix' DNA-binding domain"/>
    <property type="match status" value="1"/>
</dbReference>
<dbReference type="InterPro" id="IPR036388">
    <property type="entry name" value="WH-like_DNA-bd_sf"/>
</dbReference>
<name>A0ABY8PN58_9BACT</name>
<dbReference type="InterPro" id="IPR051011">
    <property type="entry name" value="Metal_resp_trans_reg"/>
</dbReference>
<evidence type="ECO:0000313" key="5">
    <source>
        <dbReference type="EMBL" id="WGS64082.1"/>
    </source>
</evidence>
<evidence type="ECO:0000256" key="1">
    <source>
        <dbReference type="ARBA" id="ARBA00023015"/>
    </source>
</evidence>
<dbReference type="NCBIfam" id="NF033788">
    <property type="entry name" value="HTH_metalloreg"/>
    <property type="match status" value="1"/>
</dbReference>